<dbReference type="CDD" id="cd03674">
    <property type="entry name" value="NUDIX_Hydrolase"/>
    <property type="match status" value="1"/>
</dbReference>
<dbReference type="EMBL" id="FMHG01000001">
    <property type="protein sequence ID" value="SCJ54374.1"/>
    <property type="molecule type" value="Genomic_DNA"/>
</dbReference>
<dbReference type="Pfam" id="PF00293">
    <property type="entry name" value="NUDIX"/>
    <property type="match status" value="1"/>
</dbReference>
<evidence type="ECO:0000259" key="2">
    <source>
        <dbReference type="PROSITE" id="PS51462"/>
    </source>
</evidence>
<comment type="similarity">
    <text evidence="1">Belongs to the Nudix hydrolase family.</text>
</comment>
<protein>
    <submittedName>
        <fullName evidence="3">NUDIX domain</fullName>
    </submittedName>
</protein>
<accession>A0A1C6H9H4</accession>
<evidence type="ECO:0000313" key="3">
    <source>
        <dbReference type="EMBL" id="SCJ54374.1"/>
    </source>
</evidence>
<name>A0A1C6H9H4_9FIRM</name>
<proteinExistence type="inferred from homology"/>
<dbReference type="PANTHER" id="PTHR43736:SF1">
    <property type="entry name" value="DIHYDRONEOPTERIN TRIPHOSPHATE DIPHOSPHATASE"/>
    <property type="match status" value="1"/>
</dbReference>
<evidence type="ECO:0000256" key="1">
    <source>
        <dbReference type="ARBA" id="ARBA00005582"/>
    </source>
</evidence>
<dbReference type="PROSITE" id="PS51462">
    <property type="entry name" value="NUDIX"/>
    <property type="match status" value="1"/>
</dbReference>
<reference evidence="3" key="1">
    <citation type="submission" date="2015-09" db="EMBL/GenBank/DDBJ databases">
        <authorList>
            <consortium name="Pathogen Informatics"/>
        </authorList>
    </citation>
    <scope>NUCLEOTIDE SEQUENCE</scope>
    <source>
        <strain evidence="3">2789STDY5834896</strain>
    </source>
</reference>
<dbReference type="AlphaFoldDB" id="A0A1C6H9H4"/>
<dbReference type="InterPro" id="IPR000086">
    <property type="entry name" value="NUDIX_hydrolase_dom"/>
</dbReference>
<dbReference type="PANTHER" id="PTHR43736">
    <property type="entry name" value="ADP-RIBOSE PYROPHOSPHATASE"/>
    <property type="match status" value="1"/>
</dbReference>
<feature type="domain" description="Nudix hydrolase" evidence="2">
    <location>
        <begin position="41"/>
        <end position="180"/>
    </location>
</feature>
<sequence>MELKTLLEQYRPLCEQEEKDREVMLSYMRQFDNLYTRENEFAHFTSSAFIVNPARDKTLMIYHNIYDSWAWTGGHADGMQDLLAVAVKEAQEETGLAQFTPLYGGQIYTLDILPVWGHVKRGKYVSSHLHLSLCYALEADDTLPLTVKPDENSGVKWVPIDEMIAHSSEKDMHPVYQKLIDKLREL</sequence>
<dbReference type="Gene3D" id="3.90.79.10">
    <property type="entry name" value="Nucleoside Triphosphate Pyrophosphohydrolase"/>
    <property type="match status" value="1"/>
</dbReference>
<organism evidence="3">
    <name type="scientific">uncultured Anaerotruncus sp</name>
    <dbReference type="NCBI Taxonomy" id="905011"/>
    <lineage>
        <taxon>Bacteria</taxon>
        <taxon>Bacillati</taxon>
        <taxon>Bacillota</taxon>
        <taxon>Clostridia</taxon>
        <taxon>Eubacteriales</taxon>
        <taxon>Oscillospiraceae</taxon>
        <taxon>Anaerotruncus</taxon>
        <taxon>environmental samples</taxon>
    </lineage>
</organism>
<gene>
    <name evidence="3" type="ORF">SAMEA3545359_00753</name>
</gene>
<dbReference type="SUPFAM" id="SSF55811">
    <property type="entry name" value="Nudix"/>
    <property type="match status" value="1"/>
</dbReference>
<dbReference type="InterPro" id="IPR015797">
    <property type="entry name" value="NUDIX_hydrolase-like_dom_sf"/>
</dbReference>